<gene>
    <name evidence="2" type="ORF">LWI28_013741</name>
</gene>
<reference evidence="2" key="1">
    <citation type="journal article" date="2022" name="Plant J.">
        <title>Strategies of tolerance reflected in two North American maple genomes.</title>
        <authorList>
            <person name="McEvoy S.L."/>
            <person name="Sezen U.U."/>
            <person name="Trouern-Trend A."/>
            <person name="McMahon S.M."/>
            <person name="Schaberg P.G."/>
            <person name="Yang J."/>
            <person name="Wegrzyn J.L."/>
            <person name="Swenson N.G."/>
        </authorList>
    </citation>
    <scope>NUCLEOTIDE SEQUENCE</scope>
    <source>
        <strain evidence="2">91603</strain>
    </source>
</reference>
<organism evidence="2 3">
    <name type="scientific">Acer negundo</name>
    <name type="common">Box elder</name>
    <dbReference type="NCBI Taxonomy" id="4023"/>
    <lineage>
        <taxon>Eukaryota</taxon>
        <taxon>Viridiplantae</taxon>
        <taxon>Streptophyta</taxon>
        <taxon>Embryophyta</taxon>
        <taxon>Tracheophyta</taxon>
        <taxon>Spermatophyta</taxon>
        <taxon>Magnoliopsida</taxon>
        <taxon>eudicotyledons</taxon>
        <taxon>Gunneridae</taxon>
        <taxon>Pentapetalae</taxon>
        <taxon>rosids</taxon>
        <taxon>malvids</taxon>
        <taxon>Sapindales</taxon>
        <taxon>Sapindaceae</taxon>
        <taxon>Hippocastanoideae</taxon>
        <taxon>Acereae</taxon>
        <taxon>Acer</taxon>
    </lineage>
</organism>
<dbReference type="AlphaFoldDB" id="A0AAD5IQ37"/>
<dbReference type="PANTHER" id="PTHR32166:SF122">
    <property type="entry name" value="OS09G0499600 PROTEIN"/>
    <property type="match status" value="1"/>
</dbReference>
<dbReference type="EMBL" id="JAJSOW010000103">
    <property type="protein sequence ID" value="KAI9174209.1"/>
    <property type="molecule type" value="Genomic_DNA"/>
</dbReference>
<name>A0AAD5IQ37_ACENE</name>
<dbReference type="SUPFAM" id="SSF53098">
    <property type="entry name" value="Ribonuclease H-like"/>
    <property type="match status" value="1"/>
</dbReference>
<sequence length="298" mass="33488">MKEHIAGVHGNAAPCTRVTPEVRDEIKTYLEKNDKAKKLSQLMREEGIDHCVTLNSQTKLGSSLGSITQRGIRGPMDRFVTVIDHGMAEEDEGNIQEPNEKEARDKTSMDIGRFFFENGIAFNVAKSPSFINMCRSIGNFGRGLKPPTPYELSTTILNAEEENTKAIVADLKKTWTQTGVSILSDEWKDMRGRQLINFLVNNPYCTVCLKLVDASNVVKDAKLLFNLLDEVVEEVCEDIVVQVVTDNASNYKKASEMLMKKSTRLWWTLCTAHCIDLILEKIGDLPQHKNALRKAKKV</sequence>
<keyword evidence="3" id="KW-1185">Reference proteome</keyword>
<dbReference type="InterPro" id="IPR012337">
    <property type="entry name" value="RNaseH-like_sf"/>
</dbReference>
<accession>A0AAD5IQ37</accession>
<proteinExistence type="predicted"/>
<comment type="caution">
    <text evidence="2">The sequence shown here is derived from an EMBL/GenBank/DDBJ whole genome shotgun (WGS) entry which is preliminary data.</text>
</comment>
<evidence type="ECO:0000313" key="3">
    <source>
        <dbReference type="Proteomes" id="UP001064489"/>
    </source>
</evidence>
<dbReference type="Pfam" id="PF04937">
    <property type="entry name" value="DUF659"/>
    <property type="match status" value="1"/>
</dbReference>
<evidence type="ECO:0000313" key="2">
    <source>
        <dbReference type="EMBL" id="KAI9174209.1"/>
    </source>
</evidence>
<protein>
    <recommendedName>
        <fullName evidence="1">DUF659 domain-containing protein</fullName>
    </recommendedName>
</protein>
<dbReference type="Proteomes" id="UP001064489">
    <property type="component" value="Chromosome 8"/>
</dbReference>
<evidence type="ECO:0000259" key="1">
    <source>
        <dbReference type="Pfam" id="PF04937"/>
    </source>
</evidence>
<reference evidence="2" key="2">
    <citation type="submission" date="2023-02" db="EMBL/GenBank/DDBJ databases">
        <authorList>
            <person name="Swenson N.G."/>
            <person name="Wegrzyn J.L."/>
            <person name="Mcevoy S.L."/>
        </authorList>
    </citation>
    <scope>NUCLEOTIDE SEQUENCE</scope>
    <source>
        <strain evidence="2">91603</strain>
        <tissue evidence="2">Leaf</tissue>
    </source>
</reference>
<dbReference type="InterPro" id="IPR007021">
    <property type="entry name" value="DUF659"/>
</dbReference>
<feature type="domain" description="DUF659" evidence="1">
    <location>
        <begin position="147"/>
        <end position="298"/>
    </location>
</feature>
<dbReference type="PANTHER" id="PTHR32166">
    <property type="entry name" value="OSJNBA0013A04.12 PROTEIN"/>
    <property type="match status" value="1"/>
</dbReference>